<comment type="caution">
    <text evidence="2">The sequence shown here is derived from an EMBL/GenBank/DDBJ whole genome shotgun (WGS) entry which is preliminary data.</text>
</comment>
<organism evidence="2 3">
    <name type="scientific">Eumeta variegata</name>
    <name type="common">Bagworm moth</name>
    <name type="synonym">Eumeta japonica</name>
    <dbReference type="NCBI Taxonomy" id="151549"/>
    <lineage>
        <taxon>Eukaryota</taxon>
        <taxon>Metazoa</taxon>
        <taxon>Ecdysozoa</taxon>
        <taxon>Arthropoda</taxon>
        <taxon>Hexapoda</taxon>
        <taxon>Insecta</taxon>
        <taxon>Pterygota</taxon>
        <taxon>Neoptera</taxon>
        <taxon>Endopterygota</taxon>
        <taxon>Lepidoptera</taxon>
        <taxon>Glossata</taxon>
        <taxon>Ditrysia</taxon>
        <taxon>Tineoidea</taxon>
        <taxon>Psychidae</taxon>
        <taxon>Oiketicinae</taxon>
        <taxon>Eumeta</taxon>
    </lineage>
</organism>
<gene>
    <name evidence="2" type="ORF">EVAR_44739_1</name>
</gene>
<feature type="region of interest" description="Disordered" evidence="1">
    <location>
        <begin position="1"/>
        <end position="28"/>
    </location>
</feature>
<reference evidence="2 3" key="1">
    <citation type="journal article" date="2019" name="Commun. Biol.">
        <title>The bagworm genome reveals a unique fibroin gene that provides high tensile strength.</title>
        <authorList>
            <person name="Kono N."/>
            <person name="Nakamura H."/>
            <person name="Ohtoshi R."/>
            <person name="Tomita M."/>
            <person name="Numata K."/>
            <person name="Arakawa K."/>
        </authorList>
    </citation>
    <scope>NUCLEOTIDE SEQUENCE [LARGE SCALE GENOMIC DNA]</scope>
</reference>
<keyword evidence="3" id="KW-1185">Reference proteome</keyword>
<evidence type="ECO:0000313" key="2">
    <source>
        <dbReference type="EMBL" id="GBP62499.1"/>
    </source>
</evidence>
<feature type="compositionally biased region" description="Basic and acidic residues" evidence="1">
    <location>
        <begin position="1"/>
        <end position="15"/>
    </location>
</feature>
<evidence type="ECO:0000256" key="1">
    <source>
        <dbReference type="SAM" id="MobiDB-lite"/>
    </source>
</evidence>
<proteinExistence type="predicted"/>
<sequence>MARDELDYKNSERKQFPLFHKGTQGTDPRPPCSELLCTQRSKFYVTKGPGSVRLRTLTLCLRALTLYAQGPSFRVPEGLCIT</sequence>
<protein>
    <submittedName>
        <fullName evidence="2">Uncharacterized protein</fullName>
    </submittedName>
</protein>
<dbReference type="EMBL" id="BGZK01000842">
    <property type="protein sequence ID" value="GBP62499.1"/>
    <property type="molecule type" value="Genomic_DNA"/>
</dbReference>
<dbReference type="AlphaFoldDB" id="A0A4C1XJL8"/>
<evidence type="ECO:0000313" key="3">
    <source>
        <dbReference type="Proteomes" id="UP000299102"/>
    </source>
</evidence>
<accession>A0A4C1XJL8</accession>
<name>A0A4C1XJL8_EUMVA</name>
<dbReference type="Proteomes" id="UP000299102">
    <property type="component" value="Unassembled WGS sequence"/>
</dbReference>